<dbReference type="InterPro" id="IPR027417">
    <property type="entry name" value="P-loop_NTPase"/>
</dbReference>
<organism evidence="3 4">
    <name type="scientific">Pseudoalteromonas luteoviolacea S4060-1</name>
    <dbReference type="NCBI Taxonomy" id="1365257"/>
    <lineage>
        <taxon>Bacteria</taxon>
        <taxon>Pseudomonadati</taxon>
        <taxon>Pseudomonadota</taxon>
        <taxon>Gammaproteobacteria</taxon>
        <taxon>Alteromonadales</taxon>
        <taxon>Pseudoalteromonadaceae</taxon>
        <taxon>Pseudoalteromonas</taxon>
    </lineage>
</organism>
<comment type="caution">
    <text evidence="3">The sequence shown here is derived from an EMBL/GenBank/DDBJ whole genome shotgun (WGS) entry which is preliminary data.</text>
</comment>
<dbReference type="InterPro" id="IPR038718">
    <property type="entry name" value="SNF2-like_sf"/>
</dbReference>
<dbReference type="Pfam" id="PF04851">
    <property type="entry name" value="ResIII"/>
    <property type="match status" value="1"/>
</dbReference>
<protein>
    <recommendedName>
        <fullName evidence="2">Helicase ATP-binding domain-containing protein</fullName>
    </recommendedName>
</protein>
<dbReference type="Proteomes" id="UP000076661">
    <property type="component" value="Unassembled WGS sequence"/>
</dbReference>
<dbReference type="CDD" id="cd18793">
    <property type="entry name" value="SF2_C_SNF"/>
    <property type="match status" value="1"/>
</dbReference>
<evidence type="ECO:0000313" key="3">
    <source>
        <dbReference type="EMBL" id="KZN63405.1"/>
    </source>
</evidence>
<reference evidence="3 4" key="1">
    <citation type="submission" date="2013-07" db="EMBL/GenBank/DDBJ databases">
        <title>Comparative Genomic and Metabolomic Analysis of Twelve Strains of Pseudoalteromonas luteoviolacea.</title>
        <authorList>
            <person name="Vynne N.G."/>
            <person name="Mansson M."/>
            <person name="Gram L."/>
        </authorList>
    </citation>
    <scope>NUCLEOTIDE SEQUENCE [LARGE SCALE GENOMIC DNA]</scope>
    <source>
        <strain evidence="3 4">S4060-1</strain>
    </source>
</reference>
<name>A0A161XPF5_9GAMM</name>
<dbReference type="GO" id="GO:0004386">
    <property type="term" value="F:helicase activity"/>
    <property type="evidence" value="ECO:0007669"/>
    <property type="project" value="UniProtKB-KW"/>
</dbReference>
<dbReference type="EMBL" id="AUXX01000034">
    <property type="protein sequence ID" value="KZN63405.1"/>
    <property type="molecule type" value="Genomic_DNA"/>
</dbReference>
<gene>
    <name evidence="3" type="ORF">N478_03890</name>
</gene>
<sequence length="892" mass="100766">MKEIKLNEFMNQFGSSIKKSVINQLSPIYLGESSDCSIRDRNLNALPRPPFAAQKERIQAVVKLLVDENSPAAILNADMGTGKTQMATCVAALLSEESLAKRFLILSPPHLVYKWRREIKQIIGKDTKVTVLNGADSLAKLLTLRDLIGKKQDSNEMEFFVLGRVRMRMGFHWKPAYTKKLIKAKALDDGLVEKDYICTCPNCGKDVITLVKDEKIVLTPDSFPKDRRIECFECEQPLWSLEHPNQPLNNRERVIKELRKIPLIGNVTATKLVDLFGEEFIQQTLSDNHMELVNLMTPEGDFFFSEKKASRMEKAFSSLEFALGNGGYQPTEFIKRYLPNNFFDLLIVDEGHEYKNYGTAQGAAMGVLCNKVRKALCLTGTLMGGYADDVFYLLWRLMPRLLIDEKFAYKHGSLQGAAMDWLKMYGSLETVYKSRESSLKTSNTNNVTVSTRKRPGFAPLAIVKHILPYTVFMRLSDIEEAVLPEFTEHTHWIDMDGDVKEVYDSFSDSLITEMRKALAKGDTSLLGATFAALMAYPDTAYQSYTVTHPRDRSYIIAHAQQSMSHDELDPKARALLDLCLENKSKGRRTLVYTTFTGKRDTTSYLKMHLENQGLTTYVLKSTVKTQQREDWIFDKVEKGCEVLICNPELVKTGLDLLDFPSIAFLQTGYNVYTLMQARMRSFRIGQQQDVDVHYFGYAECAQQQCLELMVKKIAVSQSTSGEIPDCGLDALNVDDSESLESAIAKDLVKVFDDKAEDVTDENVDVLQDDLFGNVVSVYTRSQAIEDGFLVDVTDWSERKEAGIRYPVAFTSEAFNDVIAWNNDTERTYQDESGRLWDVFTMLKLAIKNSIGNDDVTFEVLRVPSGGIHPVLKTLVAKCHAGDELEPVITISC</sequence>
<accession>A0A161XPF5</accession>
<evidence type="ECO:0000313" key="4">
    <source>
        <dbReference type="Proteomes" id="UP000076661"/>
    </source>
</evidence>
<keyword evidence="1" id="KW-0378">Hydrolase</keyword>
<evidence type="ECO:0000259" key="2">
    <source>
        <dbReference type="SMART" id="SM00487"/>
    </source>
</evidence>
<dbReference type="GO" id="GO:0005524">
    <property type="term" value="F:ATP binding"/>
    <property type="evidence" value="ECO:0007669"/>
    <property type="project" value="InterPro"/>
</dbReference>
<evidence type="ECO:0000256" key="1">
    <source>
        <dbReference type="ARBA" id="ARBA00022801"/>
    </source>
</evidence>
<dbReference type="InterPro" id="IPR006935">
    <property type="entry name" value="Helicase/UvrB_N"/>
</dbReference>
<dbReference type="Pfam" id="PF20213">
    <property type="entry name" value="DUF6573"/>
    <property type="match status" value="1"/>
</dbReference>
<dbReference type="InterPro" id="IPR049730">
    <property type="entry name" value="SNF2/RAD54-like_C"/>
</dbReference>
<proteinExistence type="predicted"/>
<dbReference type="SMART" id="SM00487">
    <property type="entry name" value="DEXDc"/>
    <property type="match status" value="1"/>
</dbReference>
<dbReference type="SUPFAM" id="SSF52540">
    <property type="entry name" value="P-loop containing nucleoside triphosphate hydrolases"/>
    <property type="match status" value="2"/>
</dbReference>
<dbReference type="InterPro" id="IPR001650">
    <property type="entry name" value="Helicase_C-like"/>
</dbReference>
<dbReference type="RefSeq" id="WP_063382188.1">
    <property type="nucleotide sequence ID" value="NZ_AUXX01000034.1"/>
</dbReference>
<dbReference type="PATRIC" id="fig|1365257.3.peg.3811"/>
<feature type="domain" description="Helicase ATP-binding" evidence="2">
    <location>
        <begin position="46"/>
        <end position="416"/>
    </location>
</feature>
<dbReference type="GO" id="GO:0003677">
    <property type="term" value="F:DNA binding"/>
    <property type="evidence" value="ECO:0007669"/>
    <property type="project" value="InterPro"/>
</dbReference>
<dbReference type="InterPro" id="IPR014001">
    <property type="entry name" value="Helicase_ATP-bd"/>
</dbReference>
<dbReference type="Gene3D" id="3.40.50.300">
    <property type="entry name" value="P-loop containing nucleotide triphosphate hydrolases"/>
    <property type="match status" value="2"/>
</dbReference>
<dbReference type="InterPro" id="IPR046480">
    <property type="entry name" value="DUF6573"/>
</dbReference>
<dbReference type="AlphaFoldDB" id="A0A161XPF5"/>
<dbReference type="Pfam" id="PF00271">
    <property type="entry name" value="Helicase_C"/>
    <property type="match status" value="1"/>
</dbReference>
<dbReference type="PANTHER" id="PTHR10799">
    <property type="entry name" value="SNF2/RAD54 HELICASE FAMILY"/>
    <property type="match status" value="1"/>
</dbReference>
<dbReference type="GO" id="GO:0016787">
    <property type="term" value="F:hydrolase activity"/>
    <property type="evidence" value="ECO:0007669"/>
    <property type="project" value="UniProtKB-KW"/>
</dbReference>
<dbReference type="Gene3D" id="3.40.50.10810">
    <property type="entry name" value="Tandem AAA-ATPase domain"/>
    <property type="match status" value="1"/>
</dbReference>